<organism evidence="2 3">
    <name type="scientific">Endosaccharibacter trunci</name>
    <dbReference type="NCBI Taxonomy" id="2812733"/>
    <lineage>
        <taxon>Bacteria</taxon>
        <taxon>Pseudomonadati</taxon>
        <taxon>Pseudomonadota</taxon>
        <taxon>Alphaproteobacteria</taxon>
        <taxon>Acetobacterales</taxon>
        <taxon>Acetobacteraceae</taxon>
        <taxon>Endosaccharibacter</taxon>
    </lineage>
</organism>
<gene>
    <name evidence="2" type="ORF">NFI95_11350</name>
</gene>
<reference evidence="2 3" key="1">
    <citation type="submission" date="2022-06" db="EMBL/GenBank/DDBJ databases">
        <title>Endosaccharibacter gen. nov., sp. nov., endophytic bacteria isolated from sugarcane.</title>
        <authorList>
            <person name="Pitiwittayakul N."/>
            <person name="Yukphan P."/>
            <person name="Charoenyingcharoen P."/>
            <person name="Tanasupawat S."/>
        </authorList>
    </citation>
    <scope>NUCLEOTIDE SEQUENCE [LARGE SCALE GENOMIC DNA]</scope>
    <source>
        <strain evidence="2 3">KSS8</strain>
    </source>
</reference>
<comment type="caution">
    <text evidence="2">The sequence shown here is derived from an EMBL/GenBank/DDBJ whole genome shotgun (WGS) entry which is preliminary data.</text>
</comment>
<keyword evidence="3" id="KW-1185">Reference proteome</keyword>
<feature type="chain" id="PRO_5047097023" evidence="1">
    <location>
        <begin position="20"/>
        <end position="139"/>
    </location>
</feature>
<evidence type="ECO:0000313" key="2">
    <source>
        <dbReference type="EMBL" id="MCQ8279043.1"/>
    </source>
</evidence>
<dbReference type="EMBL" id="JAMSKV010000009">
    <property type="protein sequence ID" value="MCQ8279043.1"/>
    <property type="molecule type" value="Genomic_DNA"/>
</dbReference>
<dbReference type="PROSITE" id="PS51257">
    <property type="entry name" value="PROKAR_LIPOPROTEIN"/>
    <property type="match status" value="1"/>
</dbReference>
<accession>A0ABT1W832</accession>
<feature type="signal peptide" evidence="1">
    <location>
        <begin position="1"/>
        <end position="19"/>
    </location>
</feature>
<dbReference type="RefSeq" id="WP_422864519.1">
    <property type="nucleotide sequence ID" value="NZ_JAMSKV010000009.1"/>
</dbReference>
<proteinExistence type="predicted"/>
<dbReference type="Proteomes" id="UP001524587">
    <property type="component" value="Unassembled WGS sequence"/>
</dbReference>
<sequence>MSPTSFRSILFLFPLLAVAGCAVPSAEQRRALDSMIGRSETDLLRTYGVPTRTFSTNGHTFLAYVQNETSFSPGTPGWGGWGWGGGWGGWGGGWGPGWGGWGGGWGGGFPPSYYQSSCATTFEVNNGVVAGWTLRGDGC</sequence>
<protein>
    <submittedName>
        <fullName evidence="2">Uncharacterized protein</fullName>
    </submittedName>
</protein>
<name>A0ABT1W832_9PROT</name>
<evidence type="ECO:0000256" key="1">
    <source>
        <dbReference type="SAM" id="SignalP"/>
    </source>
</evidence>
<evidence type="ECO:0000313" key="3">
    <source>
        <dbReference type="Proteomes" id="UP001524587"/>
    </source>
</evidence>
<keyword evidence="1" id="KW-0732">Signal</keyword>